<dbReference type="AlphaFoldDB" id="A0A919CE76"/>
<evidence type="ECO:0000256" key="3">
    <source>
        <dbReference type="SAM" id="MobiDB-lite"/>
    </source>
</evidence>
<dbReference type="Gene3D" id="3.40.630.30">
    <property type="match status" value="1"/>
</dbReference>
<dbReference type="InterPro" id="IPR016181">
    <property type="entry name" value="Acyl_CoA_acyltransferase"/>
</dbReference>
<feature type="compositionally biased region" description="Polar residues" evidence="3">
    <location>
        <begin position="24"/>
        <end position="36"/>
    </location>
</feature>
<evidence type="ECO:0000256" key="1">
    <source>
        <dbReference type="ARBA" id="ARBA00022679"/>
    </source>
</evidence>
<keyword evidence="2" id="KW-0012">Acyltransferase</keyword>
<dbReference type="Pfam" id="PF00583">
    <property type="entry name" value="Acetyltransf_1"/>
    <property type="match status" value="1"/>
</dbReference>
<feature type="compositionally biased region" description="Low complexity" evidence="3">
    <location>
        <begin position="117"/>
        <end position="131"/>
    </location>
</feature>
<dbReference type="PROSITE" id="PS51186">
    <property type="entry name" value="GNAT"/>
    <property type="match status" value="1"/>
</dbReference>
<feature type="domain" description="N-acetyltransferase" evidence="4">
    <location>
        <begin position="205"/>
        <end position="354"/>
    </location>
</feature>
<dbReference type="Proteomes" id="UP000638353">
    <property type="component" value="Unassembled WGS sequence"/>
</dbReference>
<evidence type="ECO:0000313" key="6">
    <source>
        <dbReference type="Proteomes" id="UP000638353"/>
    </source>
</evidence>
<evidence type="ECO:0000313" key="5">
    <source>
        <dbReference type="EMBL" id="GHD15069.1"/>
    </source>
</evidence>
<dbReference type="SUPFAM" id="SSF55729">
    <property type="entry name" value="Acyl-CoA N-acyltransferases (Nat)"/>
    <property type="match status" value="1"/>
</dbReference>
<reference evidence="5" key="2">
    <citation type="submission" date="2020-09" db="EMBL/GenBank/DDBJ databases">
        <authorList>
            <person name="Sun Q."/>
            <person name="Ohkuma M."/>
        </authorList>
    </citation>
    <scope>NUCLEOTIDE SEQUENCE</scope>
    <source>
        <strain evidence="5">JCM 4637</strain>
    </source>
</reference>
<dbReference type="PANTHER" id="PTHR43877">
    <property type="entry name" value="AMINOALKYLPHOSPHONATE N-ACETYLTRANSFERASE-RELATED-RELATED"/>
    <property type="match status" value="1"/>
</dbReference>
<accession>A0A919CE76</accession>
<dbReference type="GO" id="GO:0016747">
    <property type="term" value="F:acyltransferase activity, transferring groups other than amino-acyl groups"/>
    <property type="evidence" value="ECO:0007669"/>
    <property type="project" value="InterPro"/>
</dbReference>
<evidence type="ECO:0000256" key="2">
    <source>
        <dbReference type="ARBA" id="ARBA00023315"/>
    </source>
</evidence>
<dbReference type="CDD" id="cd04301">
    <property type="entry name" value="NAT_SF"/>
    <property type="match status" value="1"/>
</dbReference>
<reference evidence="5" key="1">
    <citation type="journal article" date="2014" name="Int. J. Syst. Evol. Microbiol.">
        <title>Complete genome sequence of Corynebacterium casei LMG S-19264T (=DSM 44701T), isolated from a smear-ripened cheese.</title>
        <authorList>
            <consortium name="US DOE Joint Genome Institute (JGI-PGF)"/>
            <person name="Walter F."/>
            <person name="Albersmeier A."/>
            <person name="Kalinowski J."/>
            <person name="Ruckert C."/>
        </authorList>
    </citation>
    <scope>NUCLEOTIDE SEQUENCE</scope>
    <source>
        <strain evidence="5">JCM 4637</strain>
    </source>
</reference>
<sequence length="361" mass="38325">MAAAAPKGSRHLVARQPSGARPRSSCTDRWSTTRTPGSGARPLRCTQGHGTGTLTNGPGPYGRPRPQRPEGPGEEGAVQGVRRPAGHRSTRAAATRSPGGTDPASSGALTGMLTNPSTSRSASQAARTASSGAPAGMRMSRQPCRTTSGPGGRAPFHTNQGYTPSAERSAAYRRTTHRRPAKYPIVHPQCPVHVPATLLRHHRRMYIESVAWDQPDAVALRARQRAEMAERYGTPDSESGSAPTAADIAVFVVARAADGTAVGCGGLRALDAESGEVKRMYVVPDRRGTGVAAAVLAALEQWAQARGWSRLRLETGPAQPDAVRFYTRSGYRRIPNFGAYEKVPDSLCFERLLPQVSVPAP</sequence>
<dbReference type="InterPro" id="IPR000182">
    <property type="entry name" value="GNAT_dom"/>
</dbReference>
<dbReference type="PANTHER" id="PTHR43877:SF2">
    <property type="entry name" value="AMINOALKYLPHOSPHONATE N-ACETYLTRANSFERASE-RELATED"/>
    <property type="match status" value="1"/>
</dbReference>
<comment type="caution">
    <text evidence="5">The sequence shown here is derived from an EMBL/GenBank/DDBJ whole genome shotgun (WGS) entry which is preliminary data.</text>
</comment>
<feature type="compositionally biased region" description="Polar residues" evidence="3">
    <location>
        <begin position="103"/>
        <end position="116"/>
    </location>
</feature>
<evidence type="ECO:0000259" key="4">
    <source>
        <dbReference type="PROSITE" id="PS51186"/>
    </source>
</evidence>
<keyword evidence="1" id="KW-0808">Transferase</keyword>
<gene>
    <name evidence="5" type="ORF">GCM10010334_74770</name>
</gene>
<name>A0A919CE76_9ACTN</name>
<feature type="region of interest" description="Disordered" evidence="3">
    <location>
        <begin position="1"/>
        <end position="176"/>
    </location>
</feature>
<proteinExistence type="predicted"/>
<protein>
    <recommendedName>
        <fullName evidence="4">N-acetyltransferase domain-containing protein</fullName>
    </recommendedName>
</protein>
<dbReference type="InterPro" id="IPR050832">
    <property type="entry name" value="Bact_Acetyltransf"/>
</dbReference>
<dbReference type="EMBL" id="BMVC01000022">
    <property type="protein sequence ID" value="GHD15069.1"/>
    <property type="molecule type" value="Genomic_DNA"/>
</dbReference>
<organism evidence="5 6">
    <name type="scientific">Streptomyces finlayi</name>
    <dbReference type="NCBI Taxonomy" id="67296"/>
    <lineage>
        <taxon>Bacteria</taxon>
        <taxon>Bacillati</taxon>
        <taxon>Actinomycetota</taxon>
        <taxon>Actinomycetes</taxon>
        <taxon>Kitasatosporales</taxon>
        <taxon>Streptomycetaceae</taxon>
        <taxon>Streptomyces</taxon>
    </lineage>
</organism>